<organism evidence="1 2">
    <name type="scientific">Kandleria vitulina</name>
    <dbReference type="NCBI Taxonomy" id="1630"/>
    <lineage>
        <taxon>Bacteria</taxon>
        <taxon>Bacillati</taxon>
        <taxon>Bacillota</taxon>
        <taxon>Erysipelotrichia</taxon>
        <taxon>Erysipelotrichales</taxon>
        <taxon>Coprobacillaceae</taxon>
        <taxon>Kandleria</taxon>
    </lineage>
</organism>
<sequence>MQYMYKVLNTSDIPDDSDIAIEYRIPNTNRRVDFIVAGEDETFASDHNILSFELDPRARTKKYVRDQIDNIGLSLHDSRVKKIEVNDDTLILIVDGIYQYQDEEETTSSGVVEFTKVDLEYFEIMVFDYPFGYDDNGSFTGRCYSLEELSKCGI</sequence>
<dbReference type="RefSeq" id="WP_081347148.1">
    <property type="nucleotide sequence ID" value="NZ_FNNF01000001.1"/>
</dbReference>
<dbReference type="AlphaFoldDB" id="A0A1H2PWI7"/>
<dbReference type="Proteomes" id="UP000182429">
    <property type="component" value="Unassembled WGS sequence"/>
</dbReference>
<accession>A0A1H2PWI7</accession>
<reference evidence="1 2" key="1">
    <citation type="submission" date="2016-10" db="EMBL/GenBank/DDBJ databases">
        <authorList>
            <person name="de Groot N.N."/>
        </authorList>
    </citation>
    <scope>NUCLEOTIDE SEQUENCE [LARGE SCALE GENOMIC DNA]</scope>
    <source>
        <strain evidence="1 2">S3b</strain>
    </source>
</reference>
<evidence type="ECO:0000313" key="1">
    <source>
        <dbReference type="EMBL" id="SDV99221.1"/>
    </source>
</evidence>
<evidence type="ECO:0000313" key="2">
    <source>
        <dbReference type="Proteomes" id="UP000182429"/>
    </source>
</evidence>
<protein>
    <submittedName>
        <fullName evidence="1">Uncharacterized protein</fullName>
    </submittedName>
</protein>
<dbReference type="eggNOG" id="ENOG5030V6F">
    <property type="taxonomic scope" value="Bacteria"/>
</dbReference>
<name>A0A1H2PWI7_9FIRM</name>
<gene>
    <name evidence="1" type="ORF">SAMN04487759_10125</name>
</gene>
<dbReference type="OrthoDB" id="3193269at2"/>
<proteinExistence type="predicted"/>
<dbReference type="EMBL" id="FNNF01000001">
    <property type="protein sequence ID" value="SDV99221.1"/>
    <property type="molecule type" value="Genomic_DNA"/>
</dbReference>